<dbReference type="PANTHER" id="PTHR42885:SF2">
    <property type="entry name" value="HISTIDINOL-PHOSPHATE AMINOTRANSFERASE"/>
    <property type="match status" value="1"/>
</dbReference>
<keyword evidence="12" id="KW-1185">Reference proteome</keyword>
<dbReference type="Proteomes" id="UP001168575">
    <property type="component" value="Unassembled WGS sequence"/>
</dbReference>
<keyword evidence="8 9" id="KW-0368">Histidine biosynthesis</keyword>
<evidence type="ECO:0000256" key="9">
    <source>
        <dbReference type="HAMAP-Rule" id="MF_01023"/>
    </source>
</evidence>
<dbReference type="InterPro" id="IPR015421">
    <property type="entry name" value="PyrdxlP-dep_Trfase_major"/>
</dbReference>
<dbReference type="HAMAP" id="MF_01023">
    <property type="entry name" value="HisC_aminotrans_2"/>
    <property type="match status" value="1"/>
</dbReference>
<feature type="domain" description="Aminotransferase class I/classII large" evidence="10">
    <location>
        <begin position="29"/>
        <end position="359"/>
    </location>
</feature>
<name>A0AA43UB44_9ACTN</name>
<keyword evidence="6 9" id="KW-0808">Transferase</keyword>
<gene>
    <name evidence="9 11" type="primary">hisC</name>
    <name evidence="11" type="ORF">Q3982_04415</name>
</gene>
<organism evidence="11 12">
    <name type="scientific">Phoenicibacter congonensis</name>
    <dbReference type="NCBI Taxonomy" id="1944646"/>
    <lineage>
        <taxon>Bacteria</taxon>
        <taxon>Bacillati</taxon>
        <taxon>Actinomycetota</taxon>
        <taxon>Coriobacteriia</taxon>
        <taxon>Eggerthellales</taxon>
        <taxon>Eggerthellaceae</taxon>
        <taxon>Phoenicibacter</taxon>
    </lineage>
</organism>
<dbReference type="GO" id="GO:0004400">
    <property type="term" value="F:histidinol-phosphate transaminase activity"/>
    <property type="evidence" value="ECO:0007669"/>
    <property type="project" value="UniProtKB-UniRule"/>
</dbReference>
<evidence type="ECO:0000256" key="5">
    <source>
        <dbReference type="ARBA" id="ARBA00022605"/>
    </source>
</evidence>
<dbReference type="InterPro" id="IPR015424">
    <property type="entry name" value="PyrdxlP-dep_Trfase"/>
</dbReference>
<dbReference type="InterPro" id="IPR015422">
    <property type="entry name" value="PyrdxlP-dep_Trfase_small"/>
</dbReference>
<keyword evidence="5 9" id="KW-0028">Amino-acid biosynthesis</keyword>
<dbReference type="PROSITE" id="PS00599">
    <property type="entry name" value="AA_TRANSFER_CLASS_2"/>
    <property type="match status" value="1"/>
</dbReference>
<comment type="similarity">
    <text evidence="2 9">Belongs to the class-II pyridoxal-phosphate-dependent aminotransferase family. Histidinol-phosphate aminotransferase subfamily.</text>
</comment>
<evidence type="ECO:0000256" key="1">
    <source>
        <dbReference type="ARBA" id="ARBA00001933"/>
    </source>
</evidence>
<keyword evidence="4 9" id="KW-0032">Aminotransferase</keyword>
<evidence type="ECO:0000259" key="10">
    <source>
        <dbReference type="Pfam" id="PF00155"/>
    </source>
</evidence>
<dbReference type="Gene3D" id="3.40.640.10">
    <property type="entry name" value="Type I PLP-dependent aspartate aminotransferase-like (Major domain)"/>
    <property type="match status" value="1"/>
</dbReference>
<protein>
    <recommendedName>
        <fullName evidence="9">Histidinol-phosphate aminotransferase</fullName>
        <ecNumber evidence="9">2.6.1.9</ecNumber>
    </recommendedName>
    <alternativeName>
        <fullName evidence="9">Imidazole acetol-phosphate transaminase</fullName>
    </alternativeName>
</protein>
<evidence type="ECO:0000313" key="11">
    <source>
        <dbReference type="EMBL" id="MDO4841902.1"/>
    </source>
</evidence>
<comment type="pathway">
    <text evidence="9">Amino-acid biosynthesis; L-histidine biosynthesis; L-histidine from 5-phospho-alpha-D-ribose 1-diphosphate: step 7/9.</text>
</comment>
<dbReference type="EMBL" id="JAUMVS010000062">
    <property type="protein sequence ID" value="MDO4841902.1"/>
    <property type="molecule type" value="Genomic_DNA"/>
</dbReference>
<evidence type="ECO:0000256" key="7">
    <source>
        <dbReference type="ARBA" id="ARBA00022898"/>
    </source>
</evidence>
<dbReference type="PANTHER" id="PTHR42885">
    <property type="entry name" value="HISTIDINOL-PHOSPHATE AMINOTRANSFERASE-RELATED"/>
    <property type="match status" value="1"/>
</dbReference>
<dbReference type="AlphaFoldDB" id="A0AA43UB44"/>
<dbReference type="SUPFAM" id="SSF53383">
    <property type="entry name" value="PLP-dependent transferases"/>
    <property type="match status" value="1"/>
</dbReference>
<evidence type="ECO:0000256" key="8">
    <source>
        <dbReference type="ARBA" id="ARBA00023102"/>
    </source>
</evidence>
<comment type="cofactor">
    <cofactor evidence="1 9">
        <name>pyridoxal 5'-phosphate</name>
        <dbReference type="ChEBI" id="CHEBI:597326"/>
    </cofactor>
</comment>
<proteinExistence type="inferred from homology"/>
<evidence type="ECO:0000313" key="12">
    <source>
        <dbReference type="Proteomes" id="UP001168575"/>
    </source>
</evidence>
<dbReference type="Pfam" id="PF00155">
    <property type="entry name" value="Aminotran_1_2"/>
    <property type="match status" value="1"/>
</dbReference>
<dbReference type="GO" id="GO:0030170">
    <property type="term" value="F:pyridoxal phosphate binding"/>
    <property type="evidence" value="ECO:0007669"/>
    <property type="project" value="InterPro"/>
</dbReference>
<dbReference type="NCBIfam" id="TIGR01141">
    <property type="entry name" value="hisC"/>
    <property type="match status" value="1"/>
</dbReference>
<evidence type="ECO:0000256" key="6">
    <source>
        <dbReference type="ARBA" id="ARBA00022679"/>
    </source>
</evidence>
<evidence type="ECO:0000256" key="4">
    <source>
        <dbReference type="ARBA" id="ARBA00022576"/>
    </source>
</evidence>
<comment type="catalytic activity">
    <reaction evidence="9">
        <text>L-histidinol phosphate + 2-oxoglutarate = 3-(imidazol-4-yl)-2-oxopropyl phosphate + L-glutamate</text>
        <dbReference type="Rhea" id="RHEA:23744"/>
        <dbReference type="ChEBI" id="CHEBI:16810"/>
        <dbReference type="ChEBI" id="CHEBI:29985"/>
        <dbReference type="ChEBI" id="CHEBI:57766"/>
        <dbReference type="ChEBI" id="CHEBI:57980"/>
        <dbReference type="EC" id="2.6.1.9"/>
    </reaction>
</comment>
<evidence type="ECO:0000256" key="3">
    <source>
        <dbReference type="ARBA" id="ARBA00011738"/>
    </source>
</evidence>
<dbReference type="InterPro" id="IPR001917">
    <property type="entry name" value="Aminotrans_II_pyridoxalP_BS"/>
</dbReference>
<dbReference type="EC" id="2.6.1.9" evidence="9"/>
<feature type="modified residue" description="N6-(pyridoxal phosphate)lysine" evidence="9">
    <location>
        <position position="220"/>
    </location>
</feature>
<dbReference type="InterPro" id="IPR005861">
    <property type="entry name" value="HisP_aminotrans"/>
</dbReference>
<dbReference type="GO" id="GO:0000105">
    <property type="term" value="P:L-histidine biosynthetic process"/>
    <property type="evidence" value="ECO:0007669"/>
    <property type="project" value="UniProtKB-UniRule"/>
</dbReference>
<evidence type="ECO:0000256" key="2">
    <source>
        <dbReference type="ARBA" id="ARBA00007970"/>
    </source>
</evidence>
<comment type="caution">
    <text evidence="11">The sequence shown here is derived from an EMBL/GenBank/DDBJ whole genome shotgun (WGS) entry which is preliminary data.</text>
</comment>
<dbReference type="Gene3D" id="3.90.1150.10">
    <property type="entry name" value="Aspartate Aminotransferase, domain 1"/>
    <property type="match status" value="1"/>
</dbReference>
<accession>A0AA43UB44</accession>
<dbReference type="CDD" id="cd00609">
    <property type="entry name" value="AAT_like"/>
    <property type="match status" value="1"/>
</dbReference>
<sequence length="366" mass="40332">MSELSPRMKALVQPTLVNFEPYDPNFSETKINLSANENTHVMPEQVKAAVLEALSAVELNRYPDPMANELRAEIAKWHNVSPENICVGNGGDELLFNFFVGFGGAGRTLLNCPPCFSEYDLFGSIVGTEILNIERDSETFEIDEEAALKAAKDVNLAIVTTPNNPTGDVISVDFVDSLCDACPGIVMVDEAYAEFNNPNFFCESLLKKHDNLIILHTFSKAFGLAGVRCGYIIAAPDIIDVFAAVRQVYSVNSLTQAAALAIVKNREAFREVIDDIKSERARIFAEISALEAEGLPIHVWPSEANFYLVRVKNAAEIHKALRDDYSILVRDFSRVPGLEGCLRITVGTRSENDELLAAIKSLLKEN</sequence>
<keyword evidence="7 9" id="KW-0663">Pyridoxal phosphate</keyword>
<comment type="subunit">
    <text evidence="3 9">Homodimer.</text>
</comment>
<dbReference type="InterPro" id="IPR004839">
    <property type="entry name" value="Aminotransferase_I/II_large"/>
</dbReference>
<reference evidence="11" key="1">
    <citation type="submission" date="2023-07" db="EMBL/GenBank/DDBJ databases">
        <title>Between Cages and Wild: Unraveling the Impact of Captivity on Animal Microbiomes and Antimicrobial Resistance.</title>
        <authorList>
            <person name="Schmartz G.P."/>
            <person name="Rehner J."/>
            <person name="Schuff M.J."/>
            <person name="Becker S.L."/>
            <person name="Kravczyk M."/>
            <person name="Gurevich A."/>
            <person name="Francke R."/>
            <person name="Mueller R."/>
            <person name="Keller V."/>
            <person name="Keller A."/>
        </authorList>
    </citation>
    <scope>NUCLEOTIDE SEQUENCE</scope>
    <source>
        <strain evidence="11">S12M_St_49</strain>
    </source>
</reference>